<keyword evidence="4 9" id="KW-0560">Oxidoreductase</keyword>
<sequence>MSGAPDRRRGACPTLPAPMATGDGLLARIALAAPAMPVALIALGALAKRHGNGLIDVTARGKLQIRGLTPVSAPRLAADVAALTDNGLPIREGLEIQSGALAGRDPAMAFDPRPIVETIAAGAAGGLAGRLAPKVAVVVDGGGALPLAGLSGDIVLMPGGEGRLALFAGGVRLGTVPAERAAAATLALLHRLAQEGPAARMTELVGRHGAESFADRLAGTGFAVQPGDAAPALAVEPIGRFQLADGGLALGFGVAFGQIEADALSGIAEVAQRLGADGVAPVPGRALLLLGVRPEAAEAVRKQAVALGFIAQPDDPRRHIFACPGAPRCASGRLPARALAGLVANRLGEGLGGRDLHISGCAKGCAHPAPADITLVGLDEGAGLVLQGTARGAPGRRFAAADLLDEVARLLETDLG</sequence>
<dbReference type="RefSeq" id="WP_247027805.1">
    <property type="nucleotide sequence ID" value="NZ_JALKCH010000004.1"/>
</dbReference>
<accession>A0ABT0D9E5</accession>
<evidence type="ECO:0000256" key="2">
    <source>
        <dbReference type="ARBA" id="ARBA00022617"/>
    </source>
</evidence>
<dbReference type="EC" id="1.14.13.83" evidence="9"/>
<evidence type="ECO:0000256" key="7">
    <source>
        <dbReference type="SAM" id="Phobius"/>
    </source>
</evidence>
<keyword evidence="2" id="KW-0349">Heme</keyword>
<evidence type="ECO:0000256" key="6">
    <source>
        <dbReference type="ARBA" id="ARBA00023014"/>
    </source>
</evidence>
<comment type="caution">
    <text evidence="9">The sequence shown here is derived from an EMBL/GenBank/DDBJ whole genome shotgun (WGS) entry which is preliminary data.</text>
</comment>
<keyword evidence="7" id="KW-0472">Membrane</keyword>
<evidence type="ECO:0000256" key="1">
    <source>
        <dbReference type="ARBA" id="ARBA00022485"/>
    </source>
</evidence>
<evidence type="ECO:0000313" key="9">
    <source>
        <dbReference type="EMBL" id="MCK0196573.1"/>
    </source>
</evidence>
<dbReference type="EMBL" id="JALKCH010000004">
    <property type="protein sequence ID" value="MCK0196573.1"/>
    <property type="molecule type" value="Genomic_DNA"/>
</dbReference>
<dbReference type="PANTHER" id="PTHR32439:SF9">
    <property type="entry name" value="BLR3264 PROTEIN"/>
    <property type="match status" value="1"/>
</dbReference>
<feature type="transmembrane region" description="Helical" evidence="7">
    <location>
        <begin position="25"/>
        <end position="46"/>
    </location>
</feature>
<evidence type="ECO:0000256" key="4">
    <source>
        <dbReference type="ARBA" id="ARBA00023002"/>
    </source>
</evidence>
<evidence type="ECO:0000256" key="3">
    <source>
        <dbReference type="ARBA" id="ARBA00022723"/>
    </source>
</evidence>
<evidence type="ECO:0000259" key="8">
    <source>
        <dbReference type="Pfam" id="PF03460"/>
    </source>
</evidence>
<dbReference type="Proteomes" id="UP001203284">
    <property type="component" value="Unassembled WGS sequence"/>
</dbReference>
<dbReference type="InterPro" id="IPR051329">
    <property type="entry name" value="NIR_SIR_4Fe-4S"/>
</dbReference>
<dbReference type="InterPro" id="IPR045854">
    <property type="entry name" value="NO2/SO3_Rdtase_4Fe4S_sf"/>
</dbReference>
<dbReference type="InterPro" id="IPR012798">
    <property type="entry name" value="Cbl_synth_CobG-like"/>
</dbReference>
<dbReference type="InterPro" id="IPR006066">
    <property type="entry name" value="NO2/SO3_Rdtase_FeS/sirohaem_BS"/>
</dbReference>
<evidence type="ECO:0000313" key="10">
    <source>
        <dbReference type="Proteomes" id="UP001203284"/>
    </source>
</evidence>
<dbReference type="NCBIfam" id="TIGR02435">
    <property type="entry name" value="CobG"/>
    <property type="match status" value="1"/>
</dbReference>
<feature type="domain" description="Nitrite/Sulfite reductase ferredoxin-like" evidence="8">
    <location>
        <begin position="40"/>
        <end position="82"/>
    </location>
</feature>
<dbReference type="InterPro" id="IPR036136">
    <property type="entry name" value="Nit/Sulf_reduc_fer-like_dom_sf"/>
</dbReference>
<keyword evidence="3" id="KW-0479">Metal-binding</keyword>
<dbReference type="SUPFAM" id="SSF55124">
    <property type="entry name" value="Nitrite/Sulfite reductase N-terminal domain-like"/>
    <property type="match status" value="2"/>
</dbReference>
<protein>
    <submittedName>
        <fullName evidence="9">Precorrin-3B synthase</fullName>
        <ecNumber evidence="9">1.14.13.83</ecNumber>
    </submittedName>
</protein>
<keyword evidence="5" id="KW-0408">Iron</keyword>
<dbReference type="PROSITE" id="PS00365">
    <property type="entry name" value="NIR_SIR"/>
    <property type="match status" value="1"/>
</dbReference>
<reference evidence="9 10" key="1">
    <citation type="submission" date="2022-04" db="EMBL/GenBank/DDBJ databases">
        <authorList>
            <person name="Grouzdev D.S."/>
            <person name="Pantiukh K.S."/>
            <person name="Krutkina M.S."/>
        </authorList>
    </citation>
    <scope>NUCLEOTIDE SEQUENCE [LARGE SCALE GENOMIC DNA]</scope>
    <source>
        <strain evidence="9 10">6x-1</strain>
    </source>
</reference>
<organism evidence="9 10">
    <name type="scientific">Ancylobacter crimeensis</name>
    <dbReference type="NCBI Taxonomy" id="2579147"/>
    <lineage>
        <taxon>Bacteria</taxon>
        <taxon>Pseudomonadati</taxon>
        <taxon>Pseudomonadota</taxon>
        <taxon>Alphaproteobacteria</taxon>
        <taxon>Hyphomicrobiales</taxon>
        <taxon>Xanthobacteraceae</taxon>
        <taxon>Ancylobacter</taxon>
    </lineage>
</organism>
<dbReference type="Pfam" id="PF03460">
    <property type="entry name" value="NIR_SIR_ferr"/>
    <property type="match status" value="1"/>
</dbReference>
<gene>
    <name evidence="9" type="primary">cobG</name>
    <name evidence="9" type="ORF">MWN34_06560</name>
</gene>
<keyword evidence="6" id="KW-0411">Iron-sulfur</keyword>
<dbReference type="PANTHER" id="PTHR32439">
    <property type="entry name" value="FERREDOXIN--NITRITE REDUCTASE, CHLOROPLASTIC"/>
    <property type="match status" value="1"/>
</dbReference>
<keyword evidence="10" id="KW-1185">Reference proteome</keyword>
<keyword evidence="7" id="KW-1133">Transmembrane helix</keyword>
<dbReference type="InterPro" id="IPR005117">
    <property type="entry name" value="NiRdtase/SiRdtase_haem-b_fer"/>
</dbReference>
<evidence type="ECO:0000256" key="5">
    <source>
        <dbReference type="ARBA" id="ARBA00023004"/>
    </source>
</evidence>
<keyword evidence="1" id="KW-0004">4Fe-4S</keyword>
<dbReference type="Gene3D" id="3.30.413.10">
    <property type="entry name" value="Sulfite Reductase Hemoprotein, domain 1"/>
    <property type="match status" value="2"/>
</dbReference>
<dbReference type="GO" id="GO:0043818">
    <property type="term" value="F:precorrin-3B synthase activity"/>
    <property type="evidence" value="ECO:0007669"/>
    <property type="project" value="UniProtKB-EC"/>
</dbReference>
<dbReference type="Gene3D" id="3.90.480.10">
    <property type="entry name" value="Sulfite Reductase Hemoprotein,Domain 2"/>
    <property type="match status" value="1"/>
</dbReference>
<keyword evidence="7" id="KW-0812">Transmembrane</keyword>
<proteinExistence type="predicted"/>
<name>A0ABT0D9E5_9HYPH</name>
<dbReference type="SUPFAM" id="SSF56014">
    <property type="entry name" value="Nitrite and sulphite reductase 4Fe-4S domain-like"/>
    <property type="match status" value="2"/>
</dbReference>